<gene>
    <name evidence="1" type="primary">RvY_19259-1</name>
    <name evidence="1" type="synonym">RvY_19259.1</name>
    <name evidence="1" type="ORF">RvY_19259</name>
</gene>
<dbReference type="AlphaFoldDB" id="A0A1D1WBS0"/>
<keyword evidence="2" id="KW-1185">Reference proteome</keyword>
<dbReference type="Proteomes" id="UP000186922">
    <property type="component" value="Unassembled WGS sequence"/>
</dbReference>
<name>A0A1D1WBS0_RAMVA</name>
<organism evidence="1 2">
    <name type="scientific">Ramazzottius varieornatus</name>
    <name type="common">Water bear</name>
    <name type="synonym">Tardigrade</name>
    <dbReference type="NCBI Taxonomy" id="947166"/>
    <lineage>
        <taxon>Eukaryota</taxon>
        <taxon>Metazoa</taxon>
        <taxon>Ecdysozoa</taxon>
        <taxon>Tardigrada</taxon>
        <taxon>Eutardigrada</taxon>
        <taxon>Parachela</taxon>
        <taxon>Hypsibioidea</taxon>
        <taxon>Ramazzottiidae</taxon>
        <taxon>Ramazzottius</taxon>
    </lineage>
</organism>
<protein>
    <submittedName>
        <fullName evidence="1">Uncharacterized protein</fullName>
    </submittedName>
</protein>
<accession>A0A1D1WBS0</accession>
<dbReference type="EMBL" id="BDGG01000027">
    <property type="protein sequence ID" value="GAV09774.1"/>
    <property type="molecule type" value="Genomic_DNA"/>
</dbReference>
<evidence type="ECO:0000313" key="1">
    <source>
        <dbReference type="EMBL" id="GAV09774.1"/>
    </source>
</evidence>
<reference evidence="1 2" key="1">
    <citation type="journal article" date="2016" name="Nat. Commun.">
        <title>Extremotolerant tardigrade genome and improved radiotolerance of human cultured cells by tardigrade-unique protein.</title>
        <authorList>
            <person name="Hashimoto T."/>
            <person name="Horikawa D.D."/>
            <person name="Saito Y."/>
            <person name="Kuwahara H."/>
            <person name="Kozuka-Hata H."/>
            <person name="Shin-I T."/>
            <person name="Minakuchi Y."/>
            <person name="Ohishi K."/>
            <person name="Motoyama A."/>
            <person name="Aizu T."/>
            <person name="Enomoto A."/>
            <person name="Kondo K."/>
            <person name="Tanaka S."/>
            <person name="Hara Y."/>
            <person name="Koshikawa S."/>
            <person name="Sagara H."/>
            <person name="Miura T."/>
            <person name="Yokobori S."/>
            <person name="Miyagawa K."/>
            <person name="Suzuki Y."/>
            <person name="Kubo T."/>
            <person name="Oyama M."/>
            <person name="Kohara Y."/>
            <person name="Fujiyama A."/>
            <person name="Arakawa K."/>
            <person name="Katayama T."/>
            <person name="Toyoda A."/>
            <person name="Kunieda T."/>
        </authorList>
    </citation>
    <scope>NUCLEOTIDE SEQUENCE [LARGE SCALE GENOMIC DNA]</scope>
    <source>
        <strain evidence="1 2">YOKOZUNA-1</strain>
    </source>
</reference>
<sequence length="118" mass="13431">MGLWQEAAKRIRRRWFADGTLTKRLLGEGQQEVDRLEEAQQAATETSSKFGDPKGKVELVMQSGVTDIEEHDAGVHLAVWPVVRWLCQKILKGFEIDVKVKSYSMRMHLHLSGLKTLV</sequence>
<proteinExistence type="predicted"/>
<comment type="caution">
    <text evidence="1">The sequence shown here is derived from an EMBL/GenBank/DDBJ whole genome shotgun (WGS) entry which is preliminary data.</text>
</comment>
<evidence type="ECO:0000313" key="2">
    <source>
        <dbReference type="Proteomes" id="UP000186922"/>
    </source>
</evidence>